<comment type="similarity">
    <text evidence="2">Belongs to the bacterial solute-binding protein 5 family.</text>
</comment>
<dbReference type="InterPro" id="IPR039424">
    <property type="entry name" value="SBP_5"/>
</dbReference>
<evidence type="ECO:0000256" key="7">
    <source>
        <dbReference type="SAM" id="SignalP"/>
    </source>
</evidence>
<keyword evidence="10" id="KW-1185">Reference proteome</keyword>
<dbReference type="PANTHER" id="PTHR30290">
    <property type="entry name" value="PERIPLASMIC BINDING COMPONENT OF ABC TRANSPORTER"/>
    <property type="match status" value="1"/>
</dbReference>
<evidence type="ECO:0000259" key="8">
    <source>
        <dbReference type="Pfam" id="PF00496"/>
    </source>
</evidence>
<dbReference type="InterPro" id="IPR030678">
    <property type="entry name" value="Peptide/Ni-bd"/>
</dbReference>
<evidence type="ECO:0000256" key="3">
    <source>
        <dbReference type="ARBA" id="ARBA00022448"/>
    </source>
</evidence>
<dbReference type="GO" id="GO:0030288">
    <property type="term" value="C:outer membrane-bounded periplasmic space"/>
    <property type="evidence" value="ECO:0007669"/>
    <property type="project" value="UniProtKB-ARBA"/>
</dbReference>
<name>A0A4U0FEX1_9BACL</name>
<evidence type="ECO:0000256" key="1">
    <source>
        <dbReference type="ARBA" id="ARBA00004193"/>
    </source>
</evidence>
<dbReference type="AlphaFoldDB" id="A0A4U0FEX1"/>
<comment type="caution">
    <text evidence="9">The sequence shown here is derived from an EMBL/GenBank/DDBJ whole genome shotgun (WGS) entry which is preliminary data.</text>
</comment>
<dbReference type="FunFam" id="3.90.76.10:FF:000001">
    <property type="entry name" value="Oligopeptide ABC transporter substrate-binding protein"/>
    <property type="match status" value="1"/>
</dbReference>
<dbReference type="EMBL" id="SUPK01000003">
    <property type="protein sequence ID" value="TJY42894.1"/>
    <property type="molecule type" value="Genomic_DNA"/>
</dbReference>
<dbReference type="PROSITE" id="PS01040">
    <property type="entry name" value="SBP_BACTERIAL_5"/>
    <property type="match status" value="1"/>
</dbReference>
<keyword evidence="5" id="KW-0653">Protein transport</keyword>
<dbReference type="Pfam" id="PF00496">
    <property type="entry name" value="SBP_bac_5"/>
    <property type="match status" value="1"/>
</dbReference>
<evidence type="ECO:0000256" key="2">
    <source>
        <dbReference type="ARBA" id="ARBA00005695"/>
    </source>
</evidence>
<dbReference type="GO" id="GO:0043190">
    <property type="term" value="C:ATP-binding cassette (ABC) transporter complex"/>
    <property type="evidence" value="ECO:0007669"/>
    <property type="project" value="InterPro"/>
</dbReference>
<dbReference type="Gene3D" id="3.40.190.10">
    <property type="entry name" value="Periplasmic binding protein-like II"/>
    <property type="match status" value="1"/>
</dbReference>
<evidence type="ECO:0000256" key="4">
    <source>
        <dbReference type="ARBA" id="ARBA00022729"/>
    </source>
</evidence>
<dbReference type="InterPro" id="IPR023765">
    <property type="entry name" value="SBP_5_CS"/>
</dbReference>
<reference evidence="9 10" key="1">
    <citation type="submission" date="2019-04" db="EMBL/GenBank/DDBJ databases">
        <title>Cohnella sp. nov., isolated from soil.</title>
        <authorList>
            <person name="Kim W."/>
        </authorList>
    </citation>
    <scope>NUCLEOTIDE SEQUENCE [LARGE SCALE GENOMIC DNA]</scope>
    <source>
        <strain evidence="9 10">CAU 1483</strain>
    </source>
</reference>
<dbReference type="InterPro" id="IPR000914">
    <property type="entry name" value="SBP_5_dom"/>
</dbReference>
<evidence type="ECO:0000256" key="5">
    <source>
        <dbReference type="ARBA" id="ARBA00022856"/>
    </source>
</evidence>
<proteinExistence type="inferred from homology"/>
<evidence type="ECO:0000256" key="6">
    <source>
        <dbReference type="SAM" id="MobiDB-lite"/>
    </source>
</evidence>
<keyword evidence="4 7" id="KW-0732">Signal</keyword>
<gene>
    <name evidence="9" type="ORF">E5161_08645</name>
</gene>
<dbReference type="RefSeq" id="WP_136777313.1">
    <property type="nucleotide sequence ID" value="NZ_SUPK01000003.1"/>
</dbReference>
<keyword evidence="3" id="KW-0813">Transport</keyword>
<dbReference type="PROSITE" id="PS51257">
    <property type="entry name" value="PROKAR_LIPOPROTEIN"/>
    <property type="match status" value="1"/>
</dbReference>
<dbReference type="PANTHER" id="PTHR30290:SF79">
    <property type="entry name" value="DIPEPTIDE-BINDING PROTEIN DPPE"/>
    <property type="match status" value="1"/>
</dbReference>
<comment type="subcellular location">
    <subcellularLocation>
        <location evidence="1">Cell membrane</location>
        <topology evidence="1">Lipid-anchor</topology>
    </subcellularLocation>
</comment>
<sequence>MVSPKKLSLTLLASLLVFVLILSACTSSKNNDSNSSPTSEPSNSPTSSSSPSASATSDNNLAADQVFRLNLHSEPPTLDPGMAQDNVSGTVLNAIMEGLTTVDENGKVGSGMAKEWKISDDSLTYTFTLRDDIKWNTGEPVTAHDFEFSWKRVLDPAKQTPAPYAYQLYYLKNAEGYNTKKITDVNQVGVKAQDDKTLVVTLAQPTAYFLTLCSFYTYYPVNKAVVEKNPDFDKEASTMTTNGPFLLAEWKHNESITLKRNPDYYGANEVKLNEVRLSMVNDANTEISMYDTNELDWAGRPVGTIPTDMIPSLKANPEANLQIKGIASTYYYLFNLTKPPFNNKKIRQAFAMAVNRQALIDNVTHGEQKPAFGFVPYGINGADKQFREEVQDNYFTEDLEKAKQLLAEGMAEAKLTKLPKFELIHNENEGHKKIATAIADMWKKNLGVDVTVQSQEWGVFLTNRTNKNYQIARAGWGADYNDPNTFLDMFMTGGGNNDAGYANPEYDKLIKEAGSTIDQKVRMQALANAEKMLIDDMAILPLYYYTGIWMQKPYVKNVFIDYSGEIHFNKGYIEAH</sequence>
<feature type="signal peptide" evidence="7">
    <location>
        <begin position="1"/>
        <end position="24"/>
    </location>
</feature>
<dbReference type="GO" id="GO:1904680">
    <property type="term" value="F:peptide transmembrane transporter activity"/>
    <property type="evidence" value="ECO:0007669"/>
    <property type="project" value="TreeGrafter"/>
</dbReference>
<dbReference type="Proteomes" id="UP000309673">
    <property type="component" value="Unassembled WGS sequence"/>
</dbReference>
<organism evidence="9 10">
    <name type="scientific">Cohnella pontilimi</name>
    <dbReference type="NCBI Taxonomy" id="2564100"/>
    <lineage>
        <taxon>Bacteria</taxon>
        <taxon>Bacillati</taxon>
        <taxon>Bacillota</taxon>
        <taxon>Bacilli</taxon>
        <taxon>Bacillales</taxon>
        <taxon>Paenibacillaceae</taxon>
        <taxon>Cohnella</taxon>
    </lineage>
</organism>
<keyword evidence="5" id="KW-0571">Peptide transport</keyword>
<dbReference type="SUPFAM" id="SSF53850">
    <property type="entry name" value="Periplasmic binding protein-like II"/>
    <property type="match status" value="1"/>
</dbReference>
<dbReference type="PIRSF" id="PIRSF002741">
    <property type="entry name" value="MppA"/>
    <property type="match status" value="1"/>
</dbReference>
<feature type="domain" description="Solute-binding protein family 5" evidence="8">
    <location>
        <begin position="109"/>
        <end position="497"/>
    </location>
</feature>
<dbReference type="Gene3D" id="3.10.105.10">
    <property type="entry name" value="Dipeptide-binding Protein, Domain 3"/>
    <property type="match status" value="1"/>
</dbReference>
<dbReference type="GO" id="GO:0015833">
    <property type="term" value="P:peptide transport"/>
    <property type="evidence" value="ECO:0007669"/>
    <property type="project" value="UniProtKB-KW"/>
</dbReference>
<dbReference type="CDD" id="cd08504">
    <property type="entry name" value="PBP2_OppA"/>
    <property type="match status" value="1"/>
</dbReference>
<evidence type="ECO:0000313" key="10">
    <source>
        <dbReference type="Proteomes" id="UP000309673"/>
    </source>
</evidence>
<dbReference type="Gene3D" id="3.90.76.10">
    <property type="entry name" value="Dipeptide-binding Protein, Domain 1"/>
    <property type="match status" value="1"/>
</dbReference>
<protein>
    <submittedName>
        <fullName evidence="9">Peptide ABC transporter substrate-binding protein</fullName>
    </submittedName>
</protein>
<dbReference type="OrthoDB" id="9801912at2"/>
<feature type="region of interest" description="Disordered" evidence="6">
    <location>
        <begin position="28"/>
        <end position="57"/>
    </location>
</feature>
<evidence type="ECO:0000313" key="9">
    <source>
        <dbReference type="EMBL" id="TJY42894.1"/>
    </source>
</evidence>
<accession>A0A4U0FEX1</accession>
<feature type="chain" id="PRO_5038971382" evidence="7">
    <location>
        <begin position="25"/>
        <end position="576"/>
    </location>
</feature>
<dbReference type="FunFam" id="3.10.105.10:FF:000001">
    <property type="entry name" value="Oligopeptide ABC transporter, oligopeptide-binding protein"/>
    <property type="match status" value="1"/>
</dbReference>